<proteinExistence type="predicted"/>
<dbReference type="PANTHER" id="PTHR46182">
    <property type="entry name" value="FI19480P1"/>
    <property type="match status" value="1"/>
</dbReference>
<evidence type="ECO:0000313" key="2">
    <source>
        <dbReference type="Proteomes" id="UP000792457"/>
    </source>
</evidence>
<gene>
    <name evidence="1" type="ORF">J437_LFUL004896</name>
</gene>
<dbReference type="GO" id="GO:0031410">
    <property type="term" value="C:cytoplasmic vesicle"/>
    <property type="evidence" value="ECO:0007669"/>
    <property type="project" value="TreeGrafter"/>
</dbReference>
<organism evidence="1 2">
    <name type="scientific">Ladona fulva</name>
    <name type="common">Scarce chaser dragonfly</name>
    <name type="synonym">Libellula fulva</name>
    <dbReference type="NCBI Taxonomy" id="123851"/>
    <lineage>
        <taxon>Eukaryota</taxon>
        <taxon>Metazoa</taxon>
        <taxon>Ecdysozoa</taxon>
        <taxon>Arthropoda</taxon>
        <taxon>Hexapoda</taxon>
        <taxon>Insecta</taxon>
        <taxon>Pterygota</taxon>
        <taxon>Palaeoptera</taxon>
        <taxon>Odonata</taxon>
        <taxon>Epiprocta</taxon>
        <taxon>Anisoptera</taxon>
        <taxon>Libelluloidea</taxon>
        <taxon>Libellulidae</taxon>
        <taxon>Ladona</taxon>
    </lineage>
</organism>
<dbReference type="GO" id="GO:0001764">
    <property type="term" value="P:neuron migration"/>
    <property type="evidence" value="ECO:0007669"/>
    <property type="project" value="TreeGrafter"/>
</dbReference>
<feature type="non-terminal residue" evidence="1">
    <location>
        <position position="114"/>
    </location>
</feature>
<sequence>VVDAVPGRYVFVLRVTDEQGAFDEDTVSIIVKPDPKLLSLVEVWLNIDAGRLTTAQVAALEARLTLLLPHPAVPRLVELKPDYASGRTVLVFYAQEESNADGSKGNREDAQPKR</sequence>
<dbReference type="InterPro" id="IPR029865">
    <property type="entry name" value="KIAA0319-like"/>
</dbReference>
<dbReference type="Proteomes" id="UP000792457">
    <property type="component" value="Unassembled WGS sequence"/>
</dbReference>
<feature type="non-terminal residue" evidence="1">
    <location>
        <position position="1"/>
    </location>
</feature>
<dbReference type="EMBL" id="KZ308209">
    <property type="protein sequence ID" value="KAG8224726.1"/>
    <property type="molecule type" value="Genomic_DNA"/>
</dbReference>
<protein>
    <submittedName>
        <fullName evidence="1">Uncharacterized protein</fullName>
    </submittedName>
</protein>
<dbReference type="Gene3D" id="2.60.40.10">
    <property type="entry name" value="Immunoglobulins"/>
    <property type="match status" value="1"/>
</dbReference>
<reference evidence="1" key="2">
    <citation type="submission" date="2017-10" db="EMBL/GenBank/DDBJ databases">
        <title>Ladona fulva Genome sequencing and assembly.</title>
        <authorList>
            <person name="Murali S."/>
            <person name="Richards S."/>
            <person name="Bandaranaike D."/>
            <person name="Bellair M."/>
            <person name="Blankenburg K."/>
            <person name="Chao H."/>
            <person name="Dinh H."/>
            <person name="Doddapaneni H."/>
            <person name="Dugan-Rocha S."/>
            <person name="Elkadiri S."/>
            <person name="Gnanaolivu R."/>
            <person name="Hernandez B."/>
            <person name="Skinner E."/>
            <person name="Javaid M."/>
            <person name="Lee S."/>
            <person name="Li M."/>
            <person name="Ming W."/>
            <person name="Munidasa M."/>
            <person name="Muniz J."/>
            <person name="Nguyen L."/>
            <person name="Hughes D."/>
            <person name="Osuji N."/>
            <person name="Pu L.-L."/>
            <person name="Puazo M."/>
            <person name="Qu C."/>
            <person name="Quiroz J."/>
            <person name="Raj R."/>
            <person name="Weissenberger G."/>
            <person name="Xin Y."/>
            <person name="Zou X."/>
            <person name="Han Y."/>
            <person name="Worley K."/>
            <person name="Muzny D."/>
            <person name="Gibbs R."/>
        </authorList>
    </citation>
    <scope>NUCLEOTIDE SEQUENCE</scope>
    <source>
        <strain evidence="1">Sampled in the wild</strain>
    </source>
</reference>
<reference evidence="1" key="1">
    <citation type="submission" date="2013-04" db="EMBL/GenBank/DDBJ databases">
        <authorList>
            <person name="Qu J."/>
            <person name="Murali S.C."/>
            <person name="Bandaranaike D."/>
            <person name="Bellair M."/>
            <person name="Blankenburg K."/>
            <person name="Chao H."/>
            <person name="Dinh H."/>
            <person name="Doddapaneni H."/>
            <person name="Downs B."/>
            <person name="Dugan-Rocha S."/>
            <person name="Elkadiri S."/>
            <person name="Gnanaolivu R.D."/>
            <person name="Hernandez B."/>
            <person name="Javaid M."/>
            <person name="Jayaseelan J.C."/>
            <person name="Lee S."/>
            <person name="Li M."/>
            <person name="Ming W."/>
            <person name="Munidasa M."/>
            <person name="Muniz J."/>
            <person name="Nguyen L."/>
            <person name="Ongeri F."/>
            <person name="Osuji N."/>
            <person name="Pu L.-L."/>
            <person name="Puazo M."/>
            <person name="Qu C."/>
            <person name="Quiroz J."/>
            <person name="Raj R."/>
            <person name="Weissenberger G."/>
            <person name="Xin Y."/>
            <person name="Zou X."/>
            <person name="Han Y."/>
            <person name="Richards S."/>
            <person name="Worley K."/>
            <person name="Muzny D."/>
            <person name="Gibbs R."/>
        </authorList>
    </citation>
    <scope>NUCLEOTIDE SEQUENCE</scope>
    <source>
        <strain evidence="1">Sampled in the wild</strain>
    </source>
</reference>
<dbReference type="AlphaFoldDB" id="A0A8K0JYQ5"/>
<accession>A0A8K0JYQ5</accession>
<comment type="caution">
    <text evidence="1">The sequence shown here is derived from an EMBL/GenBank/DDBJ whole genome shotgun (WGS) entry which is preliminary data.</text>
</comment>
<dbReference type="GO" id="GO:0016020">
    <property type="term" value="C:membrane"/>
    <property type="evidence" value="ECO:0007669"/>
    <property type="project" value="TreeGrafter"/>
</dbReference>
<name>A0A8K0JYQ5_LADFU</name>
<keyword evidence="2" id="KW-1185">Reference proteome</keyword>
<dbReference type="InterPro" id="IPR013783">
    <property type="entry name" value="Ig-like_fold"/>
</dbReference>
<dbReference type="PANTHER" id="PTHR46182:SF2">
    <property type="entry name" value="FI19480P1"/>
    <property type="match status" value="1"/>
</dbReference>
<dbReference type="OrthoDB" id="536372at2759"/>
<evidence type="ECO:0000313" key="1">
    <source>
        <dbReference type="EMBL" id="KAG8224726.1"/>
    </source>
</evidence>